<accession>X1AKS8</accession>
<sequence length="70" mass="8287">MYPEYMMESIKMVEKTRPKRVEIAKIGKPVVEPMKLKEREEILNKFHPDYKADARRVLRIGPNKGEKLTT</sequence>
<gene>
    <name evidence="1" type="ORF">S01H4_31799</name>
</gene>
<dbReference type="EMBL" id="BART01016552">
    <property type="protein sequence ID" value="GAG83175.1"/>
    <property type="molecule type" value="Genomic_DNA"/>
</dbReference>
<name>X1AKS8_9ZZZZ</name>
<feature type="non-terminal residue" evidence="1">
    <location>
        <position position="70"/>
    </location>
</feature>
<dbReference type="AlphaFoldDB" id="X1AKS8"/>
<reference evidence="1" key="1">
    <citation type="journal article" date="2014" name="Front. Microbiol.">
        <title>High frequency of phylogenetically diverse reductive dehalogenase-homologous genes in deep subseafloor sedimentary metagenomes.</title>
        <authorList>
            <person name="Kawai M."/>
            <person name="Futagami T."/>
            <person name="Toyoda A."/>
            <person name="Takaki Y."/>
            <person name="Nishi S."/>
            <person name="Hori S."/>
            <person name="Arai W."/>
            <person name="Tsubouchi T."/>
            <person name="Morono Y."/>
            <person name="Uchiyama I."/>
            <person name="Ito T."/>
            <person name="Fujiyama A."/>
            <person name="Inagaki F."/>
            <person name="Takami H."/>
        </authorList>
    </citation>
    <scope>NUCLEOTIDE SEQUENCE</scope>
    <source>
        <strain evidence="1">Expedition CK06-06</strain>
    </source>
</reference>
<comment type="caution">
    <text evidence="1">The sequence shown here is derived from an EMBL/GenBank/DDBJ whole genome shotgun (WGS) entry which is preliminary data.</text>
</comment>
<proteinExistence type="predicted"/>
<protein>
    <submittedName>
        <fullName evidence="1">Uncharacterized protein</fullName>
    </submittedName>
</protein>
<evidence type="ECO:0000313" key="1">
    <source>
        <dbReference type="EMBL" id="GAG83175.1"/>
    </source>
</evidence>
<organism evidence="1">
    <name type="scientific">marine sediment metagenome</name>
    <dbReference type="NCBI Taxonomy" id="412755"/>
    <lineage>
        <taxon>unclassified sequences</taxon>
        <taxon>metagenomes</taxon>
        <taxon>ecological metagenomes</taxon>
    </lineage>
</organism>